<accession>A0ACB6R9P8</accession>
<dbReference type="Proteomes" id="UP000799755">
    <property type="component" value="Unassembled WGS sequence"/>
</dbReference>
<gene>
    <name evidence="1" type="ORF">BDR25DRAFT_382469</name>
</gene>
<reference evidence="1" key="1">
    <citation type="journal article" date="2020" name="Stud. Mycol.">
        <title>101 Dothideomycetes genomes: a test case for predicting lifestyles and emergence of pathogens.</title>
        <authorList>
            <person name="Haridas S."/>
            <person name="Albert R."/>
            <person name="Binder M."/>
            <person name="Bloem J."/>
            <person name="Labutti K."/>
            <person name="Salamov A."/>
            <person name="Andreopoulos B."/>
            <person name="Baker S."/>
            <person name="Barry K."/>
            <person name="Bills G."/>
            <person name="Bluhm B."/>
            <person name="Cannon C."/>
            <person name="Castanera R."/>
            <person name="Culley D."/>
            <person name="Daum C."/>
            <person name="Ezra D."/>
            <person name="Gonzalez J."/>
            <person name="Henrissat B."/>
            <person name="Kuo A."/>
            <person name="Liang C."/>
            <person name="Lipzen A."/>
            <person name="Lutzoni F."/>
            <person name="Magnuson J."/>
            <person name="Mondo S."/>
            <person name="Nolan M."/>
            <person name="Ohm R."/>
            <person name="Pangilinan J."/>
            <person name="Park H.-J."/>
            <person name="Ramirez L."/>
            <person name="Alfaro M."/>
            <person name="Sun H."/>
            <person name="Tritt A."/>
            <person name="Yoshinaga Y."/>
            <person name="Zwiers L.-H."/>
            <person name="Turgeon B."/>
            <person name="Goodwin S."/>
            <person name="Spatafora J."/>
            <person name="Crous P."/>
            <person name="Grigoriev I."/>
        </authorList>
    </citation>
    <scope>NUCLEOTIDE SEQUENCE</scope>
    <source>
        <strain evidence="1">ATCC 200398</strain>
    </source>
</reference>
<proteinExistence type="predicted"/>
<protein>
    <submittedName>
        <fullName evidence="1">Uncharacterized protein</fullName>
    </submittedName>
</protein>
<sequence>MANISPSGAVVPASSFSPHLKSKDVAVSGSSIQVTATTNEDEQVEGSKKDKKKRWSRAFTFLKRRKGKKETPNSQTTVVVDELKGEAEPLTAIEVLVDPEQAQAAPLLKVAEAGQQTELQPPSDAQHTTAGSQAHNATGTTSPPSSDWVPPRPIIPELKPAPASASTTPQTTPPPLPQPPAASIAPIPLPAPPPRPVIAIPSSFHARTREDTHLIANAILAAARSDPSLPSQKTPNRTFTSTTASPFTATSTYQSSSAPHITTTSTTKSRTIANVGYHDGKGAAGWSGTRGVDWEYPLNKKIGGKKVLAGYAHCQPGR</sequence>
<keyword evidence="2" id="KW-1185">Reference proteome</keyword>
<comment type="caution">
    <text evidence="1">The sequence shown here is derived from an EMBL/GenBank/DDBJ whole genome shotgun (WGS) entry which is preliminary data.</text>
</comment>
<name>A0ACB6R9P8_9PLEO</name>
<organism evidence="1 2">
    <name type="scientific">Lindgomyces ingoldianus</name>
    <dbReference type="NCBI Taxonomy" id="673940"/>
    <lineage>
        <taxon>Eukaryota</taxon>
        <taxon>Fungi</taxon>
        <taxon>Dikarya</taxon>
        <taxon>Ascomycota</taxon>
        <taxon>Pezizomycotina</taxon>
        <taxon>Dothideomycetes</taxon>
        <taxon>Pleosporomycetidae</taxon>
        <taxon>Pleosporales</taxon>
        <taxon>Lindgomycetaceae</taxon>
        <taxon>Lindgomyces</taxon>
    </lineage>
</organism>
<evidence type="ECO:0000313" key="2">
    <source>
        <dbReference type="Proteomes" id="UP000799755"/>
    </source>
</evidence>
<dbReference type="EMBL" id="MU003496">
    <property type="protein sequence ID" value="KAF2475465.1"/>
    <property type="molecule type" value="Genomic_DNA"/>
</dbReference>
<evidence type="ECO:0000313" key="1">
    <source>
        <dbReference type="EMBL" id="KAF2475465.1"/>
    </source>
</evidence>